<evidence type="ECO:0000313" key="4">
    <source>
        <dbReference type="Proteomes" id="UP001153069"/>
    </source>
</evidence>
<sequence length="551" mass="62098">MQDSIGVVMIPPKDTKQVRFAQHQTMLLAKVFVAVLCLASVAVLCLVSATSAKQDKFITAHEQPAEKQTVIAKKNKINSKVSKTLMAQQTSMASLLKSFPNNNSINLSLDTPMPALTTPMPPLVNNKEQQDLVSATSSKQDKSTTAHGGGKHQARVKSSSSLRTERKSNETAKRASAGKRSDCSVRCYNMFAKSTGFGSLSNKRTAYGTKAWDKCHCDDLFCEEPLEFKPLSNDRSVGSVLRHCQWSHRAIDTLADMVNRSNICSPDQQDAFVPDKQWERYNFADFFNRRHVWEGEQWCIKPKIPGSLMEAFYTHAMATINTTDEHEYDAKKYDLLTHVVRERVRCLTNKSDCNVKPPHSATQAPLLPEPGTLLIHVRLGDVIDSAADSVQDLLKEQMYYYRLNSTAKGGCCTNPWEHPENPPLKLLWNRYVRPLSYFREQLQSVHQERFASIVLMGAAHKGQDLPEEFRNALGSCIYTHALKVYVQTAWPNHKVTLRLGQPPDNDVIFASQAKYLVASGGVFSRLLRQLRYNFFHETREKKSGEDDEAKL</sequence>
<dbReference type="AlphaFoldDB" id="A0A9N8E5R3"/>
<dbReference type="Proteomes" id="UP001153069">
    <property type="component" value="Unassembled WGS sequence"/>
</dbReference>
<keyword evidence="2" id="KW-0812">Transmembrane</keyword>
<evidence type="ECO:0000256" key="1">
    <source>
        <dbReference type="SAM" id="MobiDB-lite"/>
    </source>
</evidence>
<evidence type="ECO:0000313" key="3">
    <source>
        <dbReference type="EMBL" id="CAB9513076.1"/>
    </source>
</evidence>
<feature type="transmembrane region" description="Helical" evidence="2">
    <location>
        <begin position="27"/>
        <end position="49"/>
    </location>
</feature>
<gene>
    <name evidence="3" type="ORF">SEMRO_570_G168460.1</name>
</gene>
<dbReference type="EMBL" id="CAICTM010000569">
    <property type="protein sequence ID" value="CAB9513076.1"/>
    <property type="molecule type" value="Genomic_DNA"/>
</dbReference>
<name>A0A9N8E5R3_9STRA</name>
<feature type="compositionally biased region" description="Basic and acidic residues" evidence="1">
    <location>
        <begin position="163"/>
        <end position="177"/>
    </location>
</feature>
<proteinExistence type="predicted"/>
<protein>
    <submittedName>
        <fullName evidence="3">Uncharacterized protein</fullName>
    </submittedName>
</protein>
<dbReference type="OrthoDB" id="438233at2759"/>
<evidence type="ECO:0000256" key="2">
    <source>
        <dbReference type="SAM" id="Phobius"/>
    </source>
</evidence>
<accession>A0A9N8E5R3</accession>
<reference evidence="3" key="1">
    <citation type="submission" date="2020-06" db="EMBL/GenBank/DDBJ databases">
        <authorList>
            <consortium name="Plant Systems Biology data submission"/>
        </authorList>
    </citation>
    <scope>NUCLEOTIDE SEQUENCE</scope>
    <source>
        <strain evidence="3">D6</strain>
    </source>
</reference>
<organism evidence="3 4">
    <name type="scientific">Seminavis robusta</name>
    <dbReference type="NCBI Taxonomy" id="568900"/>
    <lineage>
        <taxon>Eukaryota</taxon>
        <taxon>Sar</taxon>
        <taxon>Stramenopiles</taxon>
        <taxon>Ochrophyta</taxon>
        <taxon>Bacillariophyta</taxon>
        <taxon>Bacillariophyceae</taxon>
        <taxon>Bacillariophycidae</taxon>
        <taxon>Naviculales</taxon>
        <taxon>Naviculaceae</taxon>
        <taxon>Seminavis</taxon>
    </lineage>
</organism>
<comment type="caution">
    <text evidence="3">The sequence shown here is derived from an EMBL/GenBank/DDBJ whole genome shotgun (WGS) entry which is preliminary data.</text>
</comment>
<keyword evidence="2" id="KW-0472">Membrane</keyword>
<feature type="region of interest" description="Disordered" evidence="1">
    <location>
        <begin position="130"/>
        <end position="177"/>
    </location>
</feature>
<keyword evidence="4" id="KW-1185">Reference proteome</keyword>
<keyword evidence="2" id="KW-1133">Transmembrane helix</keyword>